<dbReference type="InterPro" id="IPR036397">
    <property type="entry name" value="RNaseH_sf"/>
</dbReference>
<dbReference type="Proteomes" id="UP000031668">
    <property type="component" value="Unassembled WGS sequence"/>
</dbReference>
<sequence length="193" mass="22558">MENIENTDSERRTYIKLSIDVKMLTISLIQRNPEKSIAEVARNLSMNEHMLRYRYSNIVFSALEVIYIDDIGFYLHIRRLYGRGQRGKRAHIVLANSRGRNISVCASMNISGLLNYRSFVVSFNKNQMCQFFQEFFQKCSNTSKIFVMDNVHFHHSTEVREVVELQGHQIIVIQPHSPKFNPIELLFSNAKIL</sequence>
<organism evidence="2 3">
    <name type="scientific">Thelohanellus kitauei</name>
    <name type="common">Myxosporean</name>
    <dbReference type="NCBI Taxonomy" id="669202"/>
    <lineage>
        <taxon>Eukaryota</taxon>
        <taxon>Metazoa</taxon>
        <taxon>Cnidaria</taxon>
        <taxon>Myxozoa</taxon>
        <taxon>Myxosporea</taxon>
        <taxon>Bivalvulida</taxon>
        <taxon>Platysporina</taxon>
        <taxon>Myxobolidae</taxon>
        <taxon>Thelohanellus</taxon>
    </lineage>
</organism>
<reference evidence="2 3" key="1">
    <citation type="journal article" date="2014" name="Genome Biol. Evol.">
        <title>The genome of the myxosporean Thelohanellus kitauei shows adaptations to nutrient acquisition within its fish host.</title>
        <authorList>
            <person name="Yang Y."/>
            <person name="Xiong J."/>
            <person name="Zhou Z."/>
            <person name="Huo F."/>
            <person name="Miao W."/>
            <person name="Ran C."/>
            <person name="Liu Y."/>
            <person name="Zhang J."/>
            <person name="Feng J."/>
            <person name="Wang M."/>
            <person name="Wang M."/>
            <person name="Wang L."/>
            <person name="Yao B."/>
        </authorList>
    </citation>
    <scope>NUCLEOTIDE SEQUENCE [LARGE SCALE GENOMIC DNA]</scope>
    <source>
        <strain evidence="2">Wuqing</strain>
    </source>
</reference>
<keyword evidence="3" id="KW-1185">Reference proteome</keyword>
<gene>
    <name evidence="2" type="ORF">RF11_13077</name>
</gene>
<dbReference type="GO" id="GO:0003676">
    <property type="term" value="F:nucleic acid binding"/>
    <property type="evidence" value="ECO:0007669"/>
    <property type="project" value="InterPro"/>
</dbReference>
<dbReference type="Gene3D" id="3.30.420.10">
    <property type="entry name" value="Ribonuclease H-like superfamily/Ribonuclease H"/>
    <property type="match status" value="1"/>
</dbReference>
<dbReference type="PANTHER" id="PTHR46564:SF1">
    <property type="entry name" value="TRANSPOSASE"/>
    <property type="match status" value="1"/>
</dbReference>
<dbReference type="InterPro" id="IPR038717">
    <property type="entry name" value="Tc1-like_DDE_dom"/>
</dbReference>
<dbReference type="AlphaFoldDB" id="A0A0C2MRJ1"/>
<accession>A0A0C2MRJ1</accession>
<evidence type="ECO:0000313" key="2">
    <source>
        <dbReference type="EMBL" id="KII69851.1"/>
    </source>
</evidence>
<dbReference type="PANTHER" id="PTHR46564">
    <property type="entry name" value="TRANSPOSASE"/>
    <property type="match status" value="1"/>
</dbReference>
<proteinExistence type="predicted"/>
<comment type="caution">
    <text evidence="2">The sequence shown here is derived from an EMBL/GenBank/DDBJ whole genome shotgun (WGS) entry which is preliminary data.</text>
</comment>
<dbReference type="EMBL" id="JWZT01002267">
    <property type="protein sequence ID" value="KII69851.1"/>
    <property type="molecule type" value="Genomic_DNA"/>
</dbReference>
<feature type="domain" description="Tc1-like transposase DDE" evidence="1">
    <location>
        <begin position="65"/>
        <end position="191"/>
    </location>
</feature>
<protein>
    <recommendedName>
        <fullName evidence="1">Tc1-like transposase DDE domain-containing protein</fullName>
    </recommendedName>
</protein>
<dbReference type="OrthoDB" id="7744248at2759"/>
<dbReference type="Pfam" id="PF13358">
    <property type="entry name" value="DDE_3"/>
    <property type="match status" value="1"/>
</dbReference>
<evidence type="ECO:0000259" key="1">
    <source>
        <dbReference type="Pfam" id="PF13358"/>
    </source>
</evidence>
<evidence type="ECO:0000313" key="3">
    <source>
        <dbReference type="Proteomes" id="UP000031668"/>
    </source>
</evidence>
<name>A0A0C2MRJ1_THEKT</name>